<feature type="transmembrane region" description="Helical" evidence="4">
    <location>
        <begin position="6"/>
        <end position="22"/>
    </location>
</feature>
<keyword evidence="4" id="KW-0812">Transmembrane</keyword>
<dbReference type="PANTHER" id="PTHR10272">
    <property type="entry name" value="PLATELET-ACTIVATING FACTOR ACETYLHYDROLASE"/>
    <property type="match status" value="1"/>
</dbReference>
<dbReference type="EMBL" id="LVJH01000024">
    <property type="protein sequence ID" value="OAB42145.1"/>
    <property type="molecule type" value="Genomic_DNA"/>
</dbReference>
<protein>
    <submittedName>
        <fullName evidence="5">Acetylhydrolase</fullName>
    </submittedName>
</protein>
<dbReference type="OrthoDB" id="9814760at2"/>
<sequence length="469" mass="53082">MRFFEMLLIVFNIFLFGWFIFAKNKSQRQLLIGFGISAIITLLHGVIEGMRWQMIPAYTMTVVPLVILASRLKSKPEERVAIKASSVKRITLTALAVIYSSVAVALPLILPVFTFEKPTGSYKIGTVTYDWRDNQREETLTPESGDKRELMVQIWYPADATAEGEGVKYHSNADVFAKAYGSMMNLPKLLFTTFGYVKTHAIENARISNQESTYPVLIFSHGFSGHKNQNTFQIEQLVSHGYIVVGIDHTYNSMVSVFPDGRVANLISDDSDSVAQLNQTNEIWVEDAKFVLDQVEKLAKADPDHRFTGRMDMQNIGMFGHSFGGAATTQMVMEDSRIKAAINMDGVPYGKRSISVGGLKKPFMMMTADESTDNSDFGGFIETIMTKNNDAAHNKNYWMKFKNMTHYGFSDSHLLSPLYEKLEGVDIREAHRLINDYSLDFFNHYIKQQPFKLLEQTIGDHPKFTLQTN</sequence>
<accession>A0A168KKM6</accession>
<evidence type="ECO:0000256" key="3">
    <source>
        <dbReference type="ARBA" id="ARBA00023098"/>
    </source>
</evidence>
<reference evidence="5 6" key="1">
    <citation type="submission" date="2016-03" db="EMBL/GenBank/DDBJ databases">
        <title>Draft genome sequence of Paenibacillus glacialis DSM 22343.</title>
        <authorList>
            <person name="Shin S.-K."/>
            <person name="Yi H."/>
        </authorList>
    </citation>
    <scope>NUCLEOTIDE SEQUENCE [LARGE SCALE GENOMIC DNA]</scope>
    <source>
        <strain evidence="5 6">DSM 22343</strain>
    </source>
</reference>
<dbReference type="AlphaFoldDB" id="A0A168KKM6"/>
<dbReference type="RefSeq" id="WP_068533665.1">
    <property type="nucleotide sequence ID" value="NZ_LVJH01000024.1"/>
</dbReference>
<keyword evidence="1 5" id="KW-0378">Hydrolase</keyword>
<organism evidence="5 6">
    <name type="scientific">Paenibacillus glacialis</name>
    <dbReference type="NCBI Taxonomy" id="494026"/>
    <lineage>
        <taxon>Bacteria</taxon>
        <taxon>Bacillati</taxon>
        <taxon>Bacillota</taxon>
        <taxon>Bacilli</taxon>
        <taxon>Bacillales</taxon>
        <taxon>Paenibacillaceae</taxon>
        <taxon>Paenibacillus</taxon>
    </lineage>
</organism>
<feature type="transmembrane region" description="Helical" evidence="4">
    <location>
        <begin position="29"/>
        <end position="47"/>
    </location>
</feature>
<keyword evidence="2" id="KW-0442">Lipid degradation</keyword>
<dbReference type="SUPFAM" id="SSF53474">
    <property type="entry name" value="alpha/beta-Hydrolases"/>
    <property type="match status" value="1"/>
</dbReference>
<feature type="transmembrane region" description="Helical" evidence="4">
    <location>
        <begin position="53"/>
        <end position="72"/>
    </location>
</feature>
<evidence type="ECO:0000313" key="6">
    <source>
        <dbReference type="Proteomes" id="UP000076967"/>
    </source>
</evidence>
<dbReference type="PANTHER" id="PTHR10272:SF0">
    <property type="entry name" value="PLATELET-ACTIVATING FACTOR ACETYLHYDROLASE"/>
    <property type="match status" value="1"/>
</dbReference>
<gene>
    <name evidence="5" type="ORF">PGLA_13865</name>
</gene>
<dbReference type="InterPro" id="IPR029058">
    <property type="entry name" value="AB_hydrolase_fold"/>
</dbReference>
<dbReference type="STRING" id="494026.PGLA_13865"/>
<evidence type="ECO:0000256" key="4">
    <source>
        <dbReference type="SAM" id="Phobius"/>
    </source>
</evidence>
<comment type="caution">
    <text evidence="5">The sequence shown here is derived from an EMBL/GenBank/DDBJ whole genome shotgun (WGS) entry which is preliminary data.</text>
</comment>
<keyword evidence="4" id="KW-0472">Membrane</keyword>
<name>A0A168KKM6_9BACL</name>
<keyword evidence="4" id="KW-1133">Transmembrane helix</keyword>
<dbReference type="GO" id="GO:0003847">
    <property type="term" value="F:1-alkyl-2-acetylglycerophosphocholine esterase activity"/>
    <property type="evidence" value="ECO:0007669"/>
    <property type="project" value="TreeGrafter"/>
</dbReference>
<feature type="transmembrane region" description="Helical" evidence="4">
    <location>
        <begin position="92"/>
        <end position="113"/>
    </location>
</feature>
<evidence type="ECO:0000313" key="5">
    <source>
        <dbReference type="EMBL" id="OAB42145.1"/>
    </source>
</evidence>
<dbReference type="Proteomes" id="UP000076967">
    <property type="component" value="Unassembled WGS sequence"/>
</dbReference>
<keyword evidence="3" id="KW-0443">Lipid metabolism</keyword>
<proteinExistence type="predicted"/>
<dbReference type="GO" id="GO:0016042">
    <property type="term" value="P:lipid catabolic process"/>
    <property type="evidence" value="ECO:0007669"/>
    <property type="project" value="UniProtKB-KW"/>
</dbReference>
<dbReference type="Gene3D" id="3.40.50.1820">
    <property type="entry name" value="alpha/beta hydrolase"/>
    <property type="match status" value="1"/>
</dbReference>
<evidence type="ECO:0000256" key="1">
    <source>
        <dbReference type="ARBA" id="ARBA00022801"/>
    </source>
</evidence>
<dbReference type="Pfam" id="PF03403">
    <property type="entry name" value="PAF-AH_p_II"/>
    <property type="match status" value="1"/>
</dbReference>
<keyword evidence="6" id="KW-1185">Reference proteome</keyword>
<evidence type="ECO:0000256" key="2">
    <source>
        <dbReference type="ARBA" id="ARBA00022963"/>
    </source>
</evidence>